<keyword evidence="1 3" id="KW-0812">Transmembrane</keyword>
<dbReference type="NCBIfam" id="TIGR02226">
    <property type="entry name" value="two_anch"/>
    <property type="match status" value="1"/>
</dbReference>
<dbReference type="PANTHER" id="PTHR37464">
    <property type="entry name" value="BLL2463 PROTEIN"/>
    <property type="match status" value="1"/>
</dbReference>
<protein>
    <submittedName>
        <fullName evidence="3">N-terminal double-transmembrane domain-containing protein</fullName>
    </submittedName>
</protein>
<evidence type="ECO:0000313" key="4">
    <source>
        <dbReference type="Proteomes" id="UP000199518"/>
    </source>
</evidence>
<dbReference type="PANTHER" id="PTHR37464:SF1">
    <property type="entry name" value="BLL2463 PROTEIN"/>
    <property type="match status" value="1"/>
</dbReference>
<keyword evidence="1" id="KW-1133">Transmembrane helix</keyword>
<keyword evidence="1" id="KW-0472">Membrane</keyword>
<dbReference type="STRING" id="1576369.SAMN05421753_1206"/>
<dbReference type="Proteomes" id="UP000199518">
    <property type="component" value="Unassembled WGS sequence"/>
</dbReference>
<name>A0A1I3R7L4_9PLAN</name>
<proteinExistence type="predicted"/>
<dbReference type="Pfam" id="PF07584">
    <property type="entry name" value="BatA"/>
    <property type="match status" value="1"/>
</dbReference>
<evidence type="ECO:0000313" key="3">
    <source>
        <dbReference type="EMBL" id="SFJ41411.1"/>
    </source>
</evidence>
<sequence>MNFLQPVMLFALPLIALPIIIHLVNQRRFRTIRWSAMMFLLAANRMSRGYARLRQWIILAARTLAIAGLLFAVSRPLTSGWLSLAAGGRPDTTYILVDRSPSMLQQGRSGGVSKLVAACRRLAESLRLIGSQHWLLIDSAGTEPVELESPELLTKSLQVSGISSTSDLPNMLQQVLEDIRKNRPGRSEVWICSDVRQADWDAESGRWQALRDQFFQLPQPVRFHLLAYADAAPTNRSVRVTGVRRIETTAGAELLVSLCVRQQSPAESPVIIPVQLEIDGARSEIPVELTGSEVEIKDHAVPLDHHQLKGWGQVSIPADANAADNQFFFVYDRPVPRKTLVVSEDRDAAQDLELASSILPDEELAGAVEWLAPDQLKSAEWESVCLVLWQAPLPEEEDAKALQEFLDRGGVTIFFPPAAPTNAEFAGLSWGEWIELQDHAAVSTWVDDQDLLANTRSGSSLPVGQLGITRYCTVRGDQTPLATLTDGSPLLARALTDKRNVYFMTTTSSAGDSTLATEGVVLYVMVQRALSAGAATLGAVRQYFAGHFSPEQMAQWQRLAGATDALTVNFAFQAGVYSQADQLIAINRSDIEDQPTVVPDTRVASLFEGLEFDRVDDSAEAGSPLLSEIWRVFLACMMFALIVESCLCVPRVIARSAPDEQLRQSLAAMRGASA</sequence>
<gene>
    <name evidence="3" type="ORF">SAMN05421753_1206</name>
</gene>
<dbReference type="OrthoDB" id="224458at2"/>
<dbReference type="AlphaFoldDB" id="A0A1I3R7L4"/>
<dbReference type="InterPro" id="IPR024163">
    <property type="entry name" value="Aerotolerance_reg_N"/>
</dbReference>
<dbReference type="EMBL" id="FOQD01000020">
    <property type="protein sequence ID" value="SFJ41411.1"/>
    <property type="molecule type" value="Genomic_DNA"/>
</dbReference>
<accession>A0A1I3R7L4</accession>
<feature type="transmembrane region" description="Helical" evidence="1">
    <location>
        <begin position="6"/>
        <end position="24"/>
    </location>
</feature>
<reference evidence="4" key="1">
    <citation type="submission" date="2016-10" db="EMBL/GenBank/DDBJ databases">
        <authorList>
            <person name="Varghese N."/>
            <person name="Submissions S."/>
        </authorList>
    </citation>
    <scope>NUCLEOTIDE SEQUENCE [LARGE SCALE GENOMIC DNA]</scope>
    <source>
        <strain evidence="4">DSM 26348</strain>
    </source>
</reference>
<feature type="transmembrane region" description="Helical" evidence="1">
    <location>
        <begin position="56"/>
        <end position="74"/>
    </location>
</feature>
<evidence type="ECO:0000256" key="1">
    <source>
        <dbReference type="SAM" id="Phobius"/>
    </source>
</evidence>
<evidence type="ECO:0000259" key="2">
    <source>
        <dbReference type="Pfam" id="PF07584"/>
    </source>
</evidence>
<dbReference type="InterPro" id="IPR011933">
    <property type="entry name" value="Double_TM_dom"/>
</dbReference>
<dbReference type="RefSeq" id="WP_092055493.1">
    <property type="nucleotide sequence ID" value="NZ_FOQD01000020.1"/>
</dbReference>
<keyword evidence="4" id="KW-1185">Reference proteome</keyword>
<feature type="domain" description="Aerotolerance regulator N-terminal" evidence="2">
    <location>
        <begin position="1"/>
        <end position="76"/>
    </location>
</feature>
<organism evidence="3 4">
    <name type="scientific">Planctomicrobium piriforme</name>
    <dbReference type="NCBI Taxonomy" id="1576369"/>
    <lineage>
        <taxon>Bacteria</taxon>
        <taxon>Pseudomonadati</taxon>
        <taxon>Planctomycetota</taxon>
        <taxon>Planctomycetia</taxon>
        <taxon>Planctomycetales</taxon>
        <taxon>Planctomycetaceae</taxon>
        <taxon>Planctomicrobium</taxon>
    </lineage>
</organism>